<protein>
    <submittedName>
        <fullName evidence="2">Uncharacterized protein</fullName>
    </submittedName>
</protein>
<feature type="compositionally biased region" description="Basic and acidic residues" evidence="1">
    <location>
        <begin position="1"/>
        <end position="13"/>
    </location>
</feature>
<reference evidence="2 3" key="1">
    <citation type="submission" date="2024-01" db="EMBL/GenBank/DDBJ databases">
        <title>Genome insights into Plantactinospora sonchi sp. nov.</title>
        <authorList>
            <person name="Wang L."/>
        </authorList>
    </citation>
    <scope>NUCLEOTIDE SEQUENCE [LARGE SCALE GENOMIC DNA]</scope>
    <source>
        <strain evidence="2 3">NEAU-QY2</strain>
    </source>
</reference>
<evidence type="ECO:0000256" key="1">
    <source>
        <dbReference type="SAM" id="MobiDB-lite"/>
    </source>
</evidence>
<evidence type="ECO:0000313" key="3">
    <source>
        <dbReference type="Proteomes" id="UP001332243"/>
    </source>
</evidence>
<dbReference type="Proteomes" id="UP001332243">
    <property type="component" value="Unassembled WGS sequence"/>
</dbReference>
<accession>A0ABU7RTS2</accession>
<proteinExistence type="predicted"/>
<name>A0ABU7RTS2_9ACTN</name>
<comment type="caution">
    <text evidence="2">The sequence shown here is derived from an EMBL/GenBank/DDBJ whole genome shotgun (WGS) entry which is preliminary data.</text>
</comment>
<organism evidence="2 3">
    <name type="scientific">Plantactinospora sonchi</name>
    <dbReference type="NCBI Taxonomy" id="1544735"/>
    <lineage>
        <taxon>Bacteria</taxon>
        <taxon>Bacillati</taxon>
        <taxon>Actinomycetota</taxon>
        <taxon>Actinomycetes</taxon>
        <taxon>Micromonosporales</taxon>
        <taxon>Micromonosporaceae</taxon>
        <taxon>Plantactinospora</taxon>
    </lineage>
</organism>
<dbReference type="EMBL" id="JAZGQK010000012">
    <property type="protein sequence ID" value="MEE6259891.1"/>
    <property type="molecule type" value="Genomic_DNA"/>
</dbReference>
<gene>
    <name evidence="2" type="ORF">V1633_15485</name>
</gene>
<feature type="region of interest" description="Disordered" evidence="1">
    <location>
        <begin position="1"/>
        <end position="55"/>
    </location>
</feature>
<dbReference type="RefSeq" id="WP_331215007.1">
    <property type="nucleotide sequence ID" value="NZ_JAZGQK010000012.1"/>
</dbReference>
<sequence length="55" mass="6073">MSQPEENREKSPKTDAVLRPPNPGSERPRPQPPRGARTRTEEEPVPPAAEATEEA</sequence>
<keyword evidence="3" id="KW-1185">Reference proteome</keyword>
<evidence type="ECO:0000313" key="2">
    <source>
        <dbReference type="EMBL" id="MEE6259891.1"/>
    </source>
</evidence>